<protein>
    <submittedName>
        <fullName evidence="2">RNA polymerase beta'' chain (Chloroplast)</fullName>
    </submittedName>
</protein>
<gene>
    <name evidence="2" type="ORF">M6B38_244025</name>
</gene>
<dbReference type="Proteomes" id="UP001140949">
    <property type="component" value="Unassembled WGS sequence"/>
</dbReference>
<reference evidence="2" key="2">
    <citation type="submission" date="2023-04" db="EMBL/GenBank/DDBJ databases">
        <authorList>
            <person name="Bruccoleri R.E."/>
            <person name="Oakeley E.J."/>
            <person name="Faust A.-M."/>
            <person name="Dessus-Babus S."/>
            <person name="Altorfer M."/>
            <person name="Burckhardt D."/>
            <person name="Oertli M."/>
            <person name="Naumann U."/>
            <person name="Petersen F."/>
            <person name="Wong J."/>
        </authorList>
    </citation>
    <scope>NUCLEOTIDE SEQUENCE</scope>
    <source>
        <strain evidence="2">GSM-AAB239-AS_SAM_17_03QT</strain>
        <tissue evidence="2">Leaf</tissue>
    </source>
</reference>
<dbReference type="AlphaFoldDB" id="A0AAX6DHS3"/>
<reference evidence="2" key="1">
    <citation type="journal article" date="2023" name="GigaByte">
        <title>Genome assembly of the bearded iris, Iris pallida Lam.</title>
        <authorList>
            <person name="Bruccoleri R.E."/>
            <person name="Oakeley E.J."/>
            <person name="Faust A.M.E."/>
            <person name="Altorfer M."/>
            <person name="Dessus-Babus S."/>
            <person name="Burckhardt D."/>
            <person name="Oertli M."/>
            <person name="Naumann U."/>
            <person name="Petersen F."/>
            <person name="Wong J."/>
        </authorList>
    </citation>
    <scope>NUCLEOTIDE SEQUENCE</scope>
    <source>
        <strain evidence="2">GSM-AAB239-AS_SAM_17_03QT</strain>
    </source>
</reference>
<feature type="domain" description="Retrotransposon gag" evidence="1">
    <location>
        <begin position="39"/>
        <end position="134"/>
    </location>
</feature>
<organism evidence="2 3">
    <name type="scientific">Iris pallida</name>
    <name type="common">Sweet iris</name>
    <dbReference type="NCBI Taxonomy" id="29817"/>
    <lineage>
        <taxon>Eukaryota</taxon>
        <taxon>Viridiplantae</taxon>
        <taxon>Streptophyta</taxon>
        <taxon>Embryophyta</taxon>
        <taxon>Tracheophyta</taxon>
        <taxon>Spermatophyta</taxon>
        <taxon>Magnoliopsida</taxon>
        <taxon>Liliopsida</taxon>
        <taxon>Asparagales</taxon>
        <taxon>Iridaceae</taxon>
        <taxon>Iridoideae</taxon>
        <taxon>Irideae</taxon>
        <taxon>Iris</taxon>
    </lineage>
</organism>
<evidence type="ECO:0000259" key="1">
    <source>
        <dbReference type="Pfam" id="PF03732"/>
    </source>
</evidence>
<evidence type="ECO:0000313" key="3">
    <source>
        <dbReference type="Proteomes" id="UP001140949"/>
    </source>
</evidence>
<proteinExistence type="predicted"/>
<evidence type="ECO:0000313" key="2">
    <source>
        <dbReference type="EMBL" id="KAJ6791285.1"/>
    </source>
</evidence>
<accession>A0AAX6DHS3</accession>
<dbReference type="Pfam" id="PF03732">
    <property type="entry name" value="Retrotrans_gag"/>
    <property type="match status" value="1"/>
</dbReference>
<name>A0AAX6DHS3_IRIPA</name>
<dbReference type="InterPro" id="IPR005162">
    <property type="entry name" value="Retrotrans_gag_dom"/>
</dbReference>
<keyword evidence="3" id="KW-1185">Reference proteome</keyword>
<sequence length="144" mass="17076">MPKSFSGVRDAKEVENFLWNVERYFKALHINDDAENVDIASLYFTDDAMLWWRRRCMEAEKGLCSIENVDIASLYFKKIKSQFYPENVGFVTRWSLRQLKHTRTIKEYIAEFTRLMLAISSMGEEVRLFFFLDGTRGRKITSIH</sequence>
<comment type="caution">
    <text evidence="2">The sequence shown here is derived from an EMBL/GenBank/DDBJ whole genome shotgun (WGS) entry which is preliminary data.</text>
</comment>
<dbReference type="EMBL" id="JANAVB010044420">
    <property type="protein sequence ID" value="KAJ6791285.1"/>
    <property type="molecule type" value="Genomic_DNA"/>
</dbReference>